<accession>A0A1Y2HFN4</accession>
<keyword evidence="3" id="KW-1185">Reference proteome</keyword>
<feature type="transmembrane region" description="Helical" evidence="1">
    <location>
        <begin position="7"/>
        <end position="24"/>
    </location>
</feature>
<organism evidence="2 3">
    <name type="scientific">Catenaria anguillulae PL171</name>
    <dbReference type="NCBI Taxonomy" id="765915"/>
    <lineage>
        <taxon>Eukaryota</taxon>
        <taxon>Fungi</taxon>
        <taxon>Fungi incertae sedis</taxon>
        <taxon>Blastocladiomycota</taxon>
        <taxon>Blastocladiomycetes</taxon>
        <taxon>Blastocladiales</taxon>
        <taxon>Catenariaceae</taxon>
        <taxon>Catenaria</taxon>
    </lineage>
</organism>
<evidence type="ECO:0000313" key="2">
    <source>
        <dbReference type="EMBL" id="ORZ33396.1"/>
    </source>
</evidence>
<evidence type="ECO:0000313" key="3">
    <source>
        <dbReference type="Proteomes" id="UP000193411"/>
    </source>
</evidence>
<sequence>MLRMNPIFIALNILIIVINGSVAYTTVRHPKLYSSLLAGASTRILFSLCFVYIVLGVGQLIVRLLLQMREAWSEVSVFRFCTGLLPTHLALSLFCTTNSRRA</sequence>
<reference evidence="2 3" key="1">
    <citation type="submission" date="2016-07" db="EMBL/GenBank/DDBJ databases">
        <title>Pervasive Adenine N6-methylation of Active Genes in Fungi.</title>
        <authorList>
            <consortium name="DOE Joint Genome Institute"/>
            <person name="Mondo S.J."/>
            <person name="Dannebaum R.O."/>
            <person name="Kuo R.C."/>
            <person name="Labutti K."/>
            <person name="Haridas S."/>
            <person name="Kuo A."/>
            <person name="Salamov A."/>
            <person name="Ahrendt S.R."/>
            <person name="Lipzen A."/>
            <person name="Sullivan W."/>
            <person name="Andreopoulos W.B."/>
            <person name="Clum A."/>
            <person name="Lindquist E."/>
            <person name="Daum C."/>
            <person name="Ramamoorthy G.K."/>
            <person name="Gryganskyi A."/>
            <person name="Culley D."/>
            <person name="Magnuson J.K."/>
            <person name="James T.Y."/>
            <person name="O'Malley M.A."/>
            <person name="Stajich J.E."/>
            <person name="Spatafora J.W."/>
            <person name="Visel A."/>
            <person name="Grigoriev I.V."/>
        </authorList>
    </citation>
    <scope>NUCLEOTIDE SEQUENCE [LARGE SCALE GENOMIC DNA]</scope>
    <source>
        <strain evidence="2 3">PL171</strain>
    </source>
</reference>
<keyword evidence="1" id="KW-0472">Membrane</keyword>
<gene>
    <name evidence="2" type="ORF">BCR44DRAFT_382979</name>
</gene>
<dbReference type="EMBL" id="MCFL01000036">
    <property type="protein sequence ID" value="ORZ33396.1"/>
    <property type="molecule type" value="Genomic_DNA"/>
</dbReference>
<dbReference type="AlphaFoldDB" id="A0A1Y2HFN4"/>
<comment type="caution">
    <text evidence="2">The sequence shown here is derived from an EMBL/GenBank/DDBJ whole genome shotgun (WGS) entry which is preliminary data.</text>
</comment>
<keyword evidence="1" id="KW-1133">Transmembrane helix</keyword>
<feature type="transmembrane region" description="Helical" evidence="1">
    <location>
        <begin position="44"/>
        <end position="66"/>
    </location>
</feature>
<dbReference type="Proteomes" id="UP000193411">
    <property type="component" value="Unassembled WGS sequence"/>
</dbReference>
<evidence type="ECO:0000256" key="1">
    <source>
        <dbReference type="SAM" id="Phobius"/>
    </source>
</evidence>
<protein>
    <submittedName>
        <fullName evidence="2">Uncharacterized protein</fullName>
    </submittedName>
</protein>
<keyword evidence="1" id="KW-0812">Transmembrane</keyword>
<proteinExistence type="predicted"/>
<name>A0A1Y2HFN4_9FUNG</name>